<evidence type="ECO:0000256" key="1">
    <source>
        <dbReference type="SAM" id="MobiDB-lite"/>
    </source>
</evidence>
<dbReference type="Proteomes" id="UP001497472">
    <property type="component" value="Unassembled WGS sequence"/>
</dbReference>
<evidence type="ECO:0000313" key="3">
    <source>
        <dbReference type="Proteomes" id="UP001497472"/>
    </source>
</evidence>
<sequence length="83" mass="8653">MRACTTQATATRARVALTNGSDGARGAGGQCAEAGRAASEWPPRAASRHARAPLGLRPRVPASIAKRPRNHPDPNLLQLTTTS</sequence>
<gene>
    <name evidence="2" type="ORF">LNINA_LOCUS13590</name>
</gene>
<organism evidence="2 3">
    <name type="scientific">Leptosia nina</name>
    <dbReference type="NCBI Taxonomy" id="320188"/>
    <lineage>
        <taxon>Eukaryota</taxon>
        <taxon>Metazoa</taxon>
        <taxon>Ecdysozoa</taxon>
        <taxon>Arthropoda</taxon>
        <taxon>Hexapoda</taxon>
        <taxon>Insecta</taxon>
        <taxon>Pterygota</taxon>
        <taxon>Neoptera</taxon>
        <taxon>Endopterygota</taxon>
        <taxon>Lepidoptera</taxon>
        <taxon>Glossata</taxon>
        <taxon>Ditrysia</taxon>
        <taxon>Papilionoidea</taxon>
        <taxon>Pieridae</taxon>
        <taxon>Pierinae</taxon>
        <taxon>Leptosia</taxon>
    </lineage>
</organism>
<protein>
    <submittedName>
        <fullName evidence="2">Uncharacterized protein</fullName>
    </submittedName>
</protein>
<proteinExistence type="predicted"/>
<dbReference type="EMBL" id="CAVLEF010000279">
    <property type="protein sequence ID" value="CAK1554705.1"/>
    <property type="molecule type" value="Genomic_DNA"/>
</dbReference>
<reference evidence="2 3" key="1">
    <citation type="submission" date="2023-11" db="EMBL/GenBank/DDBJ databases">
        <authorList>
            <person name="Okamura Y."/>
        </authorList>
    </citation>
    <scope>NUCLEOTIDE SEQUENCE [LARGE SCALE GENOMIC DNA]</scope>
</reference>
<comment type="caution">
    <text evidence="2">The sequence shown here is derived from an EMBL/GenBank/DDBJ whole genome shotgun (WGS) entry which is preliminary data.</text>
</comment>
<evidence type="ECO:0000313" key="2">
    <source>
        <dbReference type="EMBL" id="CAK1554705.1"/>
    </source>
</evidence>
<keyword evidence="3" id="KW-1185">Reference proteome</keyword>
<accession>A0AAV1JYU3</accession>
<name>A0AAV1JYU3_9NEOP</name>
<feature type="region of interest" description="Disordered" evidence="1">
    <location>
        <begin position="19"/>
        <end position="83"/>
    </location>
</feature>
<dbReference type="AlphaFoldDB" id="A0AAV1JYU3"/>